<evidence type="ECO:0000313" key="2">
    <source>
        <dbReference type="EMBL" id="PPR08022.1"/>
    </source>
</evidence>
<proteinExistence type="predicted"/>
<dbReference type="AlphaFoldDB" id="A0A409YYB6"/>
<dbReference type="EMBL" id="NHTK01000178">
    <property type="protein sequence ID" value="PPR08022.1"/>
    <property type="molecule type" value="Genomic_DNA"/>
</dbReference>
<feature type="region of interest" description="Disordered" evidence="1">
    <location>
        <begin position="1"/>
        <end position="78"/>
    </location>
</feature>
<comment type="caution">
    <text evidence="2">The sequence shown here is derived from an EMBL/GenBank/DDBJ whole genome shotgun (WGS) entry which is preliminary data.</text>
</comment>
<evidence type="ECO:0000256" key="1">
    <source>
        <dbReference type="SAM" id="MobiDB-lite"/>
    </source>
</evidence>
<dbReference type="Proteomes" id="UP000284842">
    <property type="component" value="Unassembled WGS sequence"/>
</dbReference>
<feature type="compositionally biased region" description="Acidic residues" evidence="1">
    <location>
        <begin position="1"/>
        <end position="10"/>
    </location>
</feature>
<feature type="compositionally biased region" description="Low complexity" evidence="1">
    <location>
        <begin position="25"/>
        <end position="34"/>
    </location>
</feature>
<evidence type="ECO:0000313" key="3">
    <source>
        <dbReference type="Proteomes" id="UP000284842"/>
    </source>
</evidence>
<protein>
    <submittedName>
        <fullName evidence="2">Uncharacterized protein</fullName>
    </submittedName>
</protein>
<reference evidence="2 3" key="1">
    <citation type="journal article" date="2018" name="Evol. Lett.">
        <title>Horizontal gene cluster transfer increased hallucinogenic mushroom diversity.</title>
        <authorList>
            <person name="Reynolds H.T."/>
            <person name="Vijayakumar V."/>
            <person name="Gluck-Thaler E."/>
            <person name="Korotkin H.B."/>
            <person name="Matheny P.B."/>
            <person name="Slot J.C."/>
        </authorList>
    </citation>
    <scope>NUCLEOTIDE SEQUENCE [LARGE SCALE GENOMIC DNA]</scope>
    <source>
        <strain evidence="2 3">2629</strain>
    </source>
</reference>
<keyword evidence="3" id="KW-1185">Reference proteome</keyword>
<name>A0A409YYB6_9AGAR</name>
<gene>
    <name evidence="2" type="ORF">CVT24_010888</name>
</gene>
<dbReference type="InParanoid" id="A0A409YYB6"/>
<sequence length="141" mass="16082">MTSPEMEDWQWQDSSSSEMDEGEAAESSTSAAHEPQTSEPVRQRPRSVRRLSTYSPGGGTHSRLQQAEEIRIGSGQHQSLQRHSRALLILSPVLKQYKSPSYKFVVFAAMSRIHVYGVYDIFIQRPESMNITADEFEYRDT</sequence>
<accession>A0A409YYB6</accession>
<organism evidence="2 3">
    <name type="scientific">Panaeolus cyanescens</name>
    <dbReference type="NCBI Taxonomy" id="181874"/>
    <lineage>
        <taxon>Eukaryota</taxon>
        <taxon>Fungi</taxon>
        <taxon>Dikarya</taxon>
        <taxon>Basidiomycota</taxon>
        <taxon>Agaricomycotina</taxon>
        <taxon>Agaricomycetes</taxon>
        <taxon>Agaricomycetidae</taxon>
        <taxon>Agaricales</taxon>
        <taxon>Agaricineae</taxon>
        <taxon>Galeropsidaceae</taxon>
        <taxon>Panaeolus</taxon>
    </lineage>
</organism>